<protein>
    <submittedName>
        <fullName evidence="3">Uncharacterized protein</fullName>
    </submittedName>
</protein>
<evidence type="ECO:0000256" key="1">
    <source>
        <dbReference type="SAM" id="MobiDB-lite"/>
    </source>
</evidence>
<dbReference type="EMBL" id="JABKKJ010000019">
    <property type="protein sequence ID" value="NPE25875.1"/>
    <property type="molecule type" value="Genomic_DNA"/>
</dbReference>
<name>A0ABX2B6N0_9BACT</name>
<evidence type="ECO:0000313" key="3">
    <source>
        <dbReference type="EMBL" id="NPE25875.1"/>
    </source>
</evidence>
<dbReference type="RefSeq" id="WP_172345338.1">
    <property type="nucleotide sequence ID" value="NZ_CASYYZ010000028.1"/>
</dbReference>
<keyword evidence="4" id="KW-1185">Reference proteome</keyword>
<organism evidence="3 4">
    <name type="scientific">Xylanibacter caecicola</name>
    <dbReference type="NCBI Taxonomy" id="2736294"/>
    <lineage>
        <taxon>Bacteria</taxon>
        <taxon>Pseudomonadati</taxon>
        <taxon>Bacteroidota</taxon>
        <taxon>Bacteroidia</taxon>
        <taxon>Bacteroidales</taxon>
        <taxon>Prevotellaceae</taxon>
        <taxon>Xylanibacter</taxon>
    </lineage>
</organism>
<gene>
    <name evidence="3" type="ORF">HPS54_10160</name>
</gene>
<sequence length="751" mass="84320">MKKLFIFLSVMLLLAVSVTVNATNKVAYGEGELTAIPSDPANTYYFCISEMGENGEPARFKMSPSRVRNGGDVLGNLFSFNIQDFLLQTDADGYIHYWIENGDKSVSYRPHGDNNDNYELGTKEPTDEKYAGKNTKYEAYGKSKTTAASEHKFKLKKSTGMSYTWLLNTENKLEIIINKEYFGGELDEGGYYLVGNLTNAKATEDIDPTNSQHRQFMKKYWFKNGFAYTTETENADSIVYRATVTRPKNGWGQLYLAVFSKTGIDNFNKGNMTASWDAAIRPEEQWAYSHDGDAYNGVDATALHGGLFTKGMARSNQALNPVVSDDIESYTFSMNATTSTYRIAFNHSLYIMGPAVGNSDDSDAEGWSSANPDKQTKHAYKLVYDADESCYKYIGTDGNEETPVPLTAGKQFAFVYNKNFKNTFFEEDIVVPVDLSGTTEEKKESNNYNINPKDSYGNKDTQYVNFLRTAANQSNAEYNEENVNACTFNLPTGEYFIRLYIRQSPNDPDLTKIYYVIRDRKYNFYCPNADAEKIGGYTTFRAFCDYHAVIVPEGIDVFTIGNANKAERTVTMKSYDLGDERVLPAEMPVILARKDRGDGERTQAVTMEYYKEPNQKQNKANGDNLLNGQISRTEIPVTTEDNRSNFIFGYKRLNTSDPYVTIGFFVPGAGKCSINSAYITLDKDFLDGSTTAKAFRLVFDGSETTDINGIDAETESQVENNSYYTLQGIKTAGRPTAKGIYVFNDRKVVIK</sequence>
<keyword evidence="2" id="KW-0732">Signal</keyword>
<evidence type="ECO:0000256" key="2">
    <source>
        <dbReference type="SAM" id="SignalP"/>
    </source>
</evidence>
<comment type="caution">
    <text evidence="3">The sequence shown here is derived from an EMBL/GenBank/DDBJ whole genome shotgun (WGS) entry which is preliminary data.</text>
</comment>
<dbReference type="Proteomes" id="UP000820977">
    <property type="component" value="Unassembled WGS sequence"/>
</dbReference>
<reference evidence="3 4" key="1">
    <citation type="submission" date="2020-05" db="EMBL/GenBank/DDBJ databases">
        <title>Distinct polysaccharide utilization as determinants for interspecies competition between intestinal Prevotella spp.</title>
        <authorList>
            <person name="Galvez E.J.C."/>
            <person name="Iljazovic A."/>
            <person name="Strowig T."/>
        </authorList>
    </citation>
    <scope>NUCLEOTIDE SEQUENCE [LARGE SCALE GENOMIC DNA]</scope>
    <source>
        <strain evidence="3 4">PCHR</strain>
    </source>
</reference>
<evidence type="ECO:0000313" key="4">
    <source>
        <dbReference type="Proteomes" id="UP000820977"/>
    </source>
</evidence>
<feature type="region of interest" description="Disordered" evidence="1">
    <location>
        <begin position="109"/>
        <end position="129"/>
    </location>
</feature>
<proteinExistence type="predicted"/>
<feature type="chain" id="PRO_5046915406" evidence="2">
    <location>
        <begin position="23"/>
        <end position="751"/>
    </location>
</feature>
<accession>A0ABX2B6N0</accession>
<feature type="signal peptide" evidence="2">
    <location>
        <begin position="1"/>
        <end position="22"/>
    </location>
</feature>